<keyword evidence="3" id="KW-0809">Transit peptide</keyword>
<name>A0AA35S5Q6_GEOBA</name>
<dbReference type="PANTHER" id="PTHR43602:SF1">
    <property type="entry name" value="ENOYL-COA HYDRATASE DOMAIN-CONTAINING PROTEIN 3, MITOCHONDRIAL"/>
    <property type="match status" value="1"/>
</dbReference>
<keyword evidence="9" id="KW-1185">Reference proteome</keyword>
<evidence type="ECO:0000256" key="7">
    <source>
        <dbReference type="ARBA" id="ARBA00040545"/>
    </source>
</evidence>
<keyword evidence="4" id="KW-0443">Lipid metabolism</keyword>
<evidence type="ECO:0000256" key="6">
    <source>
        <dbReference type="ARBA" id="ARBA00037410"/>
    </source>
</evidence>
<dbReference type="GO" id="GO:0005739">
    <property type="term" value="C:mitochondrion"/>
    <property type="evidence" value="ECO:0007669"/>
    <property type="project" value="UniProtKB-SubCell"/>
</dbReference>
<dbReference type="Gene3D" id="3.90.226.10">
    <property type="entry name" value="2-enoyl-CoA Hydratase, Chain A, domain 1"/>
    <property type="match status" value="1"/>
</dbReference>
<evidence type="ECO:0000256" key="2">
    <source>
        <dbReference type="ARBA" id="ARBA00022832"/>
    </source>
</evidence>
<dbReference type="Proteomes" id="UP001174909">
    <property type="component" value="Unassembled WGS sequence"/>
</dbReference>
<comment type="subcellular location">
    <subcellularLocation>
        <location evidence="1">Mitochondrion</location>
    </subcellularLocation>
</comment>
<comment type="function">
    <text evidence="6">May play a role in fatty acid biosynthesis and insulin sensitivity.</text>
</comment>
<organism evidence="8 9">
    <name type="scientific">Geodia barretti</name>
    <name type="common">Barrett's horny sponge</name>
    <dbReference type="NCBI Taxonomy" id="519541"/>
    <lineage>
        <taxon>Eukaryota</taxon>
        <taxon>Metazoa</taxon>
        <taxon>Porifera</taxon>
        <taxon>Demospongiae</taxon>
        <taxon>Heteroscleromorpha</taxon>
        <taxon>Tetractinellida</taxon>
        <taxon>Astrophorina</taxon>
        <taxon>Geodiidae</taxon>
        <taxon>Geodia</taxon>
    </lineage>
</organism>
<evidence type="ECO:0000256" key="4">
    <source>
        <dbReference type="ARBA" id="ARBA00023098"/>
    </source>
</evidence>
<dbReference type="InterPro" id="IPR029045">
    <property type="entry name" value="ClpP/crotonase-like_dom_sf"/>
</dbReference>
<dbReference type="Gene3D" id="1.10.12.10">
    <property type="entry name" value="Lyase 2-enoyl-coa Hydratase, Chain A, domain 2"/>
    <property type="match status" value="1"/>
</dbReference>
<dbReference type="InterPro" id="IPR014748">
    <property type="entry name" value="Enoyl-CoA_hydra_C"/>
</dbReference>
<accession>A0AA35S5Q6</accession>
<proteinExistence type="predicted"/>
<dbReference type="EMBL" id="CASHTH010001997">
    <property type="protein sequence ID" value="CAI8023133.1"/>
    <property type="molecule type" value="Genomic_DNA"/>
</dbReference>
<evidence type="ECO:0000313" key="8">
    <source>
        <dbReference type="EMBL" id="CAI8023133.1"/>
    </source>
</evidence>
<dbReference type="InterPro" id="IPR001753">
    <property type="entry name" value="Enoyl-CoA_hydra/iso"/>
</dbReference>
<keyword evidence="5" id="KW-0496">Mitochondrion</keyword>
<dbReference type="InterPro" id="IPR052377">
    <property type="entry name" value="Mitochondrial_ECH-domain"/>
</dbReference>
<dbReference type="PANTHER" id="PTHR43602">
    <property type="match status" value="1"/>
</dbReference>
<dbReference type="CDD" id="cd06558">
    <property type="entry name" value="crotonase-like"/>
    <property type="match status" value="1"/>
</dbReference>
<keyword evidence="2" id="KW-0276">Fatty acid metabolism</keyword>
<evidence type="ECO:0000256" key="5">
    <source>
        <dbReference type="ARBA" id="ARBA00023128"/>
    </source>
</evidence>
<evidence type="ECO:0000256" key="3">
    <source>
        <dbReference type="ARBA" id="ARBA00022946"/>
    </source>
</evidence>
<dbReference type="SUPFAM" id="SSF52096">
    <property type="entry name" value="ClpP/crotonase"/>
    <property type="match status" value="1"/>
</dbReference>
<gene>
    <name evidence="8" type="ORF">GBAR_LOCUS13548</name>
</gene>
<reference evidence="8" key="1">
    <citation type="submission" date="2023-03" db="EMBL/GenBank/DDBJ databases">
        <authorList>
            <person name="Steffen K."/>
            <person name="Cardenas P."/>
        </authorList>
    </citation>
    <scope>NUCLEOTIDE SEQUENCE</scope>
</reference>
<evidence type="ECO:0000256" key="1">
    <source>
        <dbReference type="ARBA" id="ARBA00004173"/>
    </source>
</evidence>
<dbReference type="GO" id="GO:0016836">
    <property type="term" value="F:hydro-lyase activity"/>
    <property type="evidence" value="ECO:0007669"/>
    <property type="project" value="TreeGrafter"/>
</dbReference>
<dbReference type="GO" id="GO:0006631">
    <property type="term" value="P:fatty acid metabolic process"/>
    <property type="evidence" value="ECO:0007669"/>
    <property type="project" value="UniProtKB-KW"/>
</dbReference>
<sequence length="257" mass="27916">MAEPLVIYEVVDNVAILRLNNPTRRHALSSEVLAALKDRLGSIMEDSTIKVVVLRSEGPVFSSGHDLRELVGSDEESYTHIFAECTEVMEAIRLLPQPVIAQVQGLATAAGCQLVATCDLAVASEDAGFCTPGVQIGLFCSTPAVALSRAVNPKQAMEMLLTGIPISAKTAMDWGLVNRVVPEGQLEDSVMQLARHIAKASAYTLAIGKQAFYRQLQVDRPAAYDMAQRTMVENLLAYDAQEGITAFLEKREPEWAN</sequence>
<protein>
    <recommendedName>
        <fullName evidence="7">Enoyl-CoA hydratase domain-containing protein 3, mitochondrial</fullName>
    </recommendedName>
</protein>
<dbReference type="Pfam" id="PF00378">
    <property type="entry name" value="ECH_1"/>
    <property type="match status" value="1"/>
</dbReference>
<evidence type="ECO:0000313" key="9">
    <source>
        <dbReference type="Proteomes" id="UP001174909"/>
    </source>
</evidence>
<dbReference type="AlphaFoldDB" id="A0AA35S5Q6"/>
<comment type="caution">
    <text evidence="8">The sequence shown here is derived from an EMBL/GenBank/DDBJ whole genome shotgun (WGS) entry which is preliminary data.</text>
</comment>
<dbReference type="NCBIfam" id="NF006008">
    <property type="entry name" value="PRK08139.1"/>
    <property type="match status" value="1"/>
</dbReference>